<keyword evidence="4" id="KW-1185">Reference proteome</keyword>
<comment type="caution">
    <text evidence="3">The sequence shown here is derived from an EMBL/GenBank/DDBJ whole genome shotgun (WGS) entry which is preliminary data.</text>
</comment>
<accession>A0A8H2QF88</accession>
<name>A0A8H2QF88_9FLAO</name>
<feature type="compositionally biased region" description="Basic and acidic residues" evidence="1">
    <location>
        <begin position="146"/>
        <end position="159"/>
    </location>
</feature>
<dbReference type="AlphaFoldDB" id="A0A8H2QF88"/>
<feature type="region of interest" description="Disordered" evidence="1">
    <location>
        <begin position="54"/>
        <end position="97"/>
    </location>
</feature>
<gene>
    <name evidence="3" type="ORF">ES676_06825</name>
</gene>
<evidence type="ECO:0000256" key="1">
    <source>
        <dbReference type="SAM" id="MobiDB-lite"/>
    </source>
</evidence>
<feature type="compositionally biased region" description="Low complexity" evidence="1">
    <location>
        <begin position="160"/>
        <end position="178"/>
    </location>
</feature>
<reference evidence="3 4" key="1">
    <citation type="submission" date="2019-08" db="EMBL/GenBank/DDBJ databases">
        <title>Genomes of Antarctic Bizionia species.</title>
        <authorList>
            <person name="Bowman J.P."/>
        </authorList>
    </citation>
    <scope>NUCLEOTIDE SEQUENCE [LARGE SCALE GENOMIC DNA]</scope>
    <source>
        <strain evidence="3 4">HFD</strain>
    </source>
</reference>
<organism evidence="3 4">
    <name type="scientific">Bizionia saleffrena</name>
    <dbReference type="NCBI Taxonomy" id="291189"/>
    <lineage>
        <taxon>Bacteria</taxon>
        <taxon>Pseudomonadati</taxon>
        <taxon>Bacteroidota</taxon>
        <taxon>Flavobacteriia</taxon>
        <taxon>Flavobacteriales</taxon>
        <taxon>Flavobacteriaceae</taxon>
        <taxon>Bizionia</taxon>
    </lineage>
</organism>
<proteinExistence type="predicted"/>
<dbReference type="Proteomes" id="UP000323324">
    <property type="component" value="Unassembled WGS sequence"/>
</dbReference>
<dbReference type="RefSeq" id="WP_148369582.1">
    <property type="nucleotide sequence ID" value="NZ_VSKM01000006.1"/>
</dbReference>
<protein>
    <submittedName>
        <fullName evidence="3">Energy transducer TonB</fullName>
    </submittedName>
</protein>
<feature type="transmembrane region" description="Helical" evidence="2">
    <location>
        <begin position="12"/>
        <end position="31"/>
    </location>
</feature>
<evidence type="ECO:0000313" key="4">
    <source>
        <dbReference type="Proteomes" id="UP000323324"/>
    </source>
</evidence>
<evidence type="ECO:0000256" key="2">
    <source>
        <dbReference type="SAM" id="Phobius"/>
    </source>
</evidence>
<keyword evidence="2" id="KW-0472">Membrane</keyword>
<sequence>MKYLNTKHERNSAKITALIVLILLLLLFVVGPPYMDPPEEYGVAVNFGNSNVGSGTIQPDKPVKSKDLNINKPPEEVQAQPTTSEKVEEPTQAASEALKEDVLTQETEAAAAIKKEETAKKAKATAEAKAKAEADKVAKAKAAAEAKKKKEEADKKAKLDAMMGGLNNSDGESSGSEGTDNQAGDKGQLNGSPYATSYFGDPGTGSGGVGYGLKGRGSPTNKVFKQDCNESGLVVVRIEVNQNGQVVKAEAGVKGTENTAPCLLEPARKIAVSHKWKPDAKAPTRQVGFVSINFKLGQ</sequence>
<feature type="region of interest" description="Disordered" evidence="1">
    <location>
        <begin position="146"/>
        <end position="200"/>
    </location>
</feature>
<evidence type="ECO:0000313" key="3">
    <source>
        <dbReference type="EMBL" id="TYB74385.1"/>
    </source>
</evidence>
<feature type="compositionally biased region" description="Basic and acidic residues" evidence="1">
    <location>
        <begin position="61"/>
        <end position="75"/>
    </location>
</feature>
<keyword evidence="2" id="KW-0812">Transmembrane</keyword>
<dbReference type="EMBL" id="VSKM01000006">
    <property type="protein sequence ID" value="TYB74385.1"/>
    <property type="molecule type" value="Genomic_DNA"/>
</dbReference>
<keyword evidence="2" id="KW-1133">Transmembrane helix</keyword>